<dbReference type="STRING" id="1888891.DSOL_2123"/>
<evidence type="ECO:0000256" key="3">
    <source>
        <dbReference type="ARBA" id="ARBA00022827"/>
    </source>
</evidence>
<dbReference type="InterPro" id="IPR036188">
    <property type="entry name" value="FAD/NAD-bd_sf"/>
</dbReference>
<keyword evidence="3" id="KW-0274">FAD</keyword>
<dbReference type="InterPro" id="IPR016156">
    <property type="entry name" value="FAD/NAD-linked_Rdtase_dimer_sf"/>
</dbReference>
<dbReference type="AlphaFoldDB" id="A0A1Q8QXT5"/>
<keyword evidence="6" id="KW-1185">Reference proteome</keyword>
<dbReference type="SUPFAM" id="SSF51905">
    <property type="entry name" value="FAD/NAD(P)-binding domain"/>
    <property type="match status" value="2"/>
</dbReference>
<keyword evidence="2" id="KW-0285">Flavoprotein</keyword>
<accession>A0A1Q8QXT5</accession>
<dbReference type="InterPro" id="IPR023753">
    <property type="entry name" value="FAD/NAD-binding_dom"/>
</dbReference>
<dbReference type="PANTHER" id="PTHR43429">
    <property type="entry name" value="PYRIDINE NUCLEOTIDE-DISULFIDE OXIDOREDUCTASE DOMAIN-CONTAINING"/>
    <property type="match status" value="1"/>
</dbReference>
<dbReference type="PANTHER" id="PTHR43429:SF3">
    <property type="entry name" value="NITRITE REDUCTASE [NAD(P)H]"/>
    <property type="match status" value="1"/>
</dbReference>
<reference evidence="5 6" key="1">
    <citation type="submission" date="2016-09" db="EMBL/GenBank/DDBJ databases">
        <title>Complete genome of Desulfosporosinus sp. OL.</title>
        <authorList>
            <person name="Mardanov A."/>
            <person name="Beletsky A."/>
            <person name="Panova A."/>
            <person name="Karnachuk O."/>
            <person name="Ravin N."/>
        </authorList>
    </citation>
    <scope>NUCLEOTIDE SEQUENCE [LARGE SCALE GENOMIC DNA]</scope>
    <source>
        <strain evidence="5 6">OL</strain>
    </source>
</reference>
<feature type="domain" description="FAD/NAD(P)-binding" evidence="4">
    <location>
        <begin position="2"/>
        <end position="299"/>
    </location>
</feature>
<comment type="cofactor">
    <cofactor evidence="1">
        <name>FAD</name>
        <dbReference type="ChEBI" id="CHEBI:57692"/>
    </cofactor>
</comment>
<gene>
    <name evidence="5" type="ORF">DSOL_2123</name>
</gene>
<dbReference type="GO" id="GO:0016491">
    <property type="term" value="F:oxidoreductase activity"/>
    <property type="evidence" value="ECO:0007669"/>
    <property type="project" value="InterPro"/>
</dbReference>
<sequence>MTYIVVGNSAAGLFAVEEIRRHDTQSELIVLTAEQEPSYSRCLTTYFLAGDIPASHLYLRNTDFAKRLNLKIVYGVKVNGIDPTRQVVRSADGWEWRYSKLLLAMGSSANKLTIPGGTLPEVFTLRTIEDALAINKVLEQGAQKAVVIGGGLVSLKSAYALRKRGLEVTVVVSSGQILSQMLDLKAAGMIQEHLRVNGLKFRLQTEAITITGEDHVQGVLIAPKTELATELVIVGKGVRPNIGKLRNFGFNIGQGLQVDSSLATNLPNIYAAGDIAETWDLVRQKFTVNATWPNATTQGRIAGANMCGRQEVYPGSLGLNSVDFFGLSAMSVGITKLQDNNDPGDWDQEETLKMVGDKPNYRKLIWQGDILKGFVLLGDTSQCGVLTGLIKTGRPLTQAQKNLTLGKSGTLAVGLMK</sequence>
<evidence type="ECO:0000313" key="5">
    <source>
        <dbReference type="EMBL" id="OLN32030.1"/>
    </source>
</evidence>
<dbReference type="OrthoDB" id="9807946at2"/>
<dbReference type="InterPro" id="IPR050260">
    <property type="entry name" value="FAD-bd_OxRdtase"/>
</dbReference>
<organism evidence="5 6">
    <name type="scientific">Desulfosporosinus metallidurans</name>
    <dbReference type="NCBI Taxonomy" id="1888891"/>
    <lineage>
        <taxon>Bacteria</taxon>
        <taxon>Bacillati</taxon>
        <taxon>Bacillota</taxon>
        <taxon>Clostridia</taxon>
        <taxon>Eubacteriales</taxon>
        <taxon>Desulfitobacteriaceae</taxon>
        <taxon>Desulfosporosinus</taxon>
    </lineage>
</organism>
<dbReference type="Gene3D" id="3.50.50.60">
    <property type="entry name" value="FAD/NAD(P)-binding domain"/>
    <property type="match status" value="2"/>
</dbReference>
<dbReference type="EMBL" id="MLBF01000012">
    <property type="protein sequence ID" value="OLN32030.1"/>
    <property type="molecule type" value="Genomic_DNA"/>
</dbReference>
<dbReference type="RefSeq" id="WP_075364760.1">
    <property type="nucleotide sequence ID" value="NZ_MLBF01000012.1"/>
</dbReference>
<dbReference type="PRINTS" id="PR00368">
    <property type="entry name" value="FADPNR"/>
</dbReference>
<comment type="caution">
    <text evidence="5">The sequence shown here is derived from an EMBL/GenBank/DDBJ whole genome shotgun (WGS) entry which is preliminary data.</text>
</comment>
<evidence type="ECO:0000256" key="1">
    <source>
        <dbReference type="ARBA" id="ARBA00001974"/>
    </source>
</evidence>
<dbReference type="PRINTS" id="PR00411">
    <property type="entry name" value="PNDRDTASEI"/>
</dbReference>
<dbReference type="Pfam" id="PF07992">
    <property type="entry name" value="Pyr_redox_2"/>
    <property type="match status" value="1"/>
</dbReference>
<dbReference type="Gene3D" id="3.30.390.30">
    <property type="match status" value="1"/>
</dbReference>
<evidence type="ECO:0000313" key="6">
    <source>
        <dbReference type="Proteomes" id="UP000186102"/>
    </source>
</evidence>
<proteinExistence type="predicted"/>
<evidence type="ECO:0000259" key="4">
    <source>
        <dbReference type="Pfam" id="PF07992"/>
    </source>
</evidence>
<protein>
    <submittedName>
        <fullName evidence="5">Nitrite reductase probable [NAD(P)H] subunit</fullName>
    </submittedName>
</protein>
<evidence type="ECO:0000256" key="2">
    <source>
        <dbReference type="ARBA" id="ARBA00022630"/>
    </source>
</evidence>
<dbReference type="Proteomes" id="UP000186102">
    <property type="component" value="Unassembled WGS sequence"/>
</dbReference>
<name>A0A1Q8QXT5_9FIRM</name>